<dbReference type="InterPro" id="IPR011009">
    <property type="entry name" value="Kinase-like_dom_sf"/>
</dbReference>
<dbReference type="AlphaFoldDB" id="A0A6A5ZEV3"/>
<dbReference type="Proteomes" id="UP000799770">
    <property type="component" value="Unassembled WGS sequence"/>
</dbReference>
<evidence type="ECO:0000259" key="1">
    <source>
        <dbReference type="PROSITE" id="PS50011"/>
    </source>
</evidence>
<keyword evidence="3" id="KW-1185">Reference proteome</keyword>
<reference evidence="2" key="1">
    <citation type="journal article" date="2020" name="Stud. Mycol.">
        <title>101 Dothideomycetes genomes: a test case for predicting lifestyles and emergence of pathogens.</title>
        <authorList>
            <person name="Haridas S."/>
            <person name="Albert R."/>
            <person name="Binder M."/>
            <person name="Bloem J."/>
            <person name="Labutti K."/>
            <person name="Salamov A."/>
            <person name="Andreopoulos B."/>
            <person name="Baker S."/>
            <person name="Barry K."/>
            <person name="Bills G."/>
            <person name="Bluhm B."/>
            <person name="Cannon C."/>
            <person name="Castanera R."/>
            <person name="Culley D."/>
            <person name="Daum C."/>
            <person name="Ezra D."/>
            <person name="Gonzalez J."/>
            <person name="Henrissat B."/>
            <person name="Kuo A."/>
            <person name="Liang C."/>
            <person name="Lipzen A."/>
            <person name="Lutzoni F."/>
            <person name="Magnuson J."/>
            <person name="Mondo S."/>
            <person name="Nolan M."/>
            <person name="Ohm R."/>
            <person name="Pangilinan J."/>
            <person name="Park H.-J."/>
            <person name="Ramirez L."/>
            <person name="Alfaro M."/>
            <person name="Sun H."/>
            <person name="Tritt A."/>
            <person name="Yoshinaga Y."/>
            <person name="Zwiers L.-H."/>
            <person name="Turgeon B."/>
            <person name="Goodwin S."/>
            <person name="Spatafora J."/>
            <person name="Crous P."/>
            <person name="Grigoriev I."/>
        </authorList>
    </citation>
    <scope>NUCLEOTIDE SEQUENCE</scope>
    <source>
        <strain evidence="2">CBS 627.86</strain>
    </source>
</reference>
<organism evidence="2 3">
    <name type="scientific">Lophiotrema nucula</name>
    <dbReference type="NCBI Taxonomy" id="690887"/>
    <lineage>
        <taxon>Eukaryota</taxon>
        <taxon>Fungi</taxon>
        <taxon>Dikarya</taxon>
        <taxon>Ascomycota</taxon>
        <taxon>Pezizomycotina</taxon>
        <taxon>Dothideomycetes</taxon>
        <taxon>Pleosporomycetidae</taxon>
        <taxon>Pleosporales</taxon>
        <taxon>Lophiotremataceae</taxon>
        <taxon>Lophiotrema</taxon>
    </lineage>
</organism>
<dbReference type="InterPro" id="IPR000719">
    <property type="entry name" value="Prot_kinase_dom"/>
</dbReference>
<name>A0A6A5ZEV3_9PLEO</name>
<sequence length="332" mass="38139">METPEYLPSISVQAAVFGPDESYIVAVCMGTRFDIEVRADNLQGSPYLDEYIKLAAPLDNSDFEDDEDAVEALLDWVYRPLRPRFQALTPIDPHTITLQRSFFPPSIHVEVVVLDGVLTAKPVDDREMRWPTEGMIEWRESYASPYIPRIKASDLTVVAAHHNDNPTCDVPQRVRTKDGILRFFKDCTNTSQILRELEIASRIWEQGLYENLRISRVHGIAMSDDDNYMLGLVLDLIRTEHGNLNRPELKSQTHFHAKWAEQVRHIITVLHANDIVWGDVHPGNIVIDRNDDAWVVDFGGGYIEGFVPRKLKETKKGDWEGFNKIFKEWIKN</sequence>
<proteinExistence type="predicted"/>
<evidence type="ECO:0000313" key="2">
    <source>
        <dbReference type="EMBL" id="KAF2118029.1"/>
    </source>
</evidence>
<feature type="domain" description="Protein kinase" evidence="1">
    <location>
        <begin position="144"/>
        <end position="332"/>
    </location>
</feature>
<dbReference type="Gene3D" id="1.10.510.10">
    <property type="entry name" value="Transferase(Phosphotransferase) domain 1"/>
    <property type="match status" value="1"/>
</dbReference>
<dbReference type="EMBL" id="ML977318">
    <property type="protein sequence ID" value="KAF2118029.1"/>
    <property type="molecule type" value="Genomic_DNA"/>
</dbReference>
<dbReference type="GO" id="GO:0004672">
    <property type="term" value="F:protein kinase activity"/>
    <property type="evidence" value="ECO:0007669"/>
    <property type="project" value="InterPro"/>
</dbReference>
<dbReference type="GO" id="GO:0005524">
    <property type="term" value="F:ATP binding"/>
    <property type="evidence" value="ECO:0007669"/>
    <property type="project" value="InterPro"/>
</dbReference>
<gene>
    <name evidence="2" type="ORF">BDV96DRAFT_571286</name>
</gene>
<accession>A0A6A5ZEV3</accession>
<dbReference type="PROSITE" id="PS50011">
    <property type="entry name" value="PROTEIN_KINASE_DOM"/>
    <property type="match status" value="1"/>
</dbReference>
<dbReference type="SUPFAM" id="SSF56112">
    <property type="entry name" value="Protein kinase-like (PK-like)"/>
    <property type="match status" value="1"/>
</dbReference>
<protein>
    <recommendedName>
        <fullName evidence="1">Protein kinase domain-containing protein</fullName>
    </recommendedName>
</protein>
<dbReference type="OrthoDB" id="4062651at2759"/>
<evidence type="ECO:0000313" key="3">
    <source>
        <dbReference type="Proteomes" id="UP000799770"/>
    </source>
</evidence>